<organism evidence="3 4">
    <name type="scientific">Aspergillus niger</name>
    <dbReference type="NCBI Taxonomy" id="5061"/>
    <lineage>
        <taxon>Eukaryota</taxon>
        <taxon>Fungi</taxon>
        <taxon>Dikarya</taxon>
        <taxon>Ascomycota</taxon>
        <taxon>Pezizomycotina</taxon>
        <taxon>Eurotiomycetes</taxon>
        <taxon>Eurotiomycetidae</taxon>
        <taxon>Eurotiales</taxon>
        <taxon>Aspergillaceae</taxon>
        <taxon>Aspergillus</taxon>
        <taxon>Aspergillus subgen. Circumdati</taxon>
    </lineage>
</organism>
<dbReference type="SUPFAM" id="SSF53474">
    <property type="entry name" value="alpha/beta-Hydrolases"/>
    <property type="match status" value="1"/>
</dbReference>
<accession>A0A100IUC1</accession>
<dbReference type="PANTHER" id="PTHR48070:SF4">
    <property type="entry name" value="ESTERASE ALNB"/>
    <property type="match status" value="1"/>
</dbReference>
<evidence type="ECO:0000313" key="4">
    <source>
        <dbReference type="Proteomes" id="UP000068243"/>
    </source>
</evidence>
<dbReference type="GO" id="GO:0019748">
    <property type="term" value="P:secondary metabolic process"/>
    <property type="evidence" value="ECO:0007669"/>
    <property type="project" value="TreeGrafter"/>
</dbReference>
<name>A0A100IUC1_ASPNG</name>
<evidence type="ECO:0000256" key="1">
    <source>
        <dbReference type="ARBA" id="ARBA00022801"/>
    </source>
</evidence>
<dbReference type="VEuPathDB" id="FungiDB:An12g02720"/>
<dbReference type="VEuPathDB" id="FungiDB:ATCC64974_41170"/>
<dbReference type="OMA" id="YVESEGP"/>
<gene>
    <name evidence="3" type="ORF">ABL_10206</name>
</gene>
<dbReference type="InterPro" id="IPR050593">
    <property type="entry name" value="LovG"/>
</dbReference>
<dbReference type="Gene3D" id="3.40.50.1820">
    <property type="entry name" value="alpha/beta hydrolase"/>
    <property type="match status" value="1"/>
</dbReference>
<dbReference type="VEuPathDB" id="FungiDB:ASPNIDRAFT2_1172149"/>
<proteinExistence type="predicted"/>
<dbReference type="GO" id="GO:0016787">
    <property type="term" value="F:hydrolase activity"/>
    <property type="evidence" value="ECO:0007669"/>
    <property type="project" value="UniProtKB-KW"/>
</dbReference>
<evidence type="ECO:0000259" key="2">
    <source>
        <dbReference type="Pfam" id="PF03959"/>
    </source>
</evidence>
<dbReference type="AlphaFoldDB" id="A0A100IUC1"/>
<dbReference type="GO" id="GO:0005634">
    <property type="term" value="C:nucleus"/>
    <property type="evidence" value="ECO:0007669"/>
    <property type="project" value="TreeGrafter"/>
</dbReference>
<reference evidence="4" key="1">
    <citation type="journal article" date="2016" name="Genome Announc.">
        <title>Draft genome sequence of Aspergillus niger strain An76.</title>
        <authorList>
            <person name="Gong W."/>
            <person name="Cheng Z."/>
            <person name="Zhang H."/>
            <person name="Liu L."/>
            <person name="Gao P."/>
            <person name="Wang L."/>
        </authorList>
    </citation>
    <scope>NUCLEOTIDE SEQUENCE [LARGE SCALE GENOMIC DNA]</scope>
    <source>
        <strain evidence="4">An76</strain>
    </source>
</reference>
<feature type="domain" description="Serine hydrolase" evidence="2">
    <location>
        <begin position="1"/>
        <end position="262"/>
    </location>
</feature>
<dbReference type="Proteomes" id="UP000068243">
    <property type="component" value="Unassembled WGS sequence"/>
</dbReference>
<comment type="caution">
    <text evidence="3">The sequence shown here is derived from an EMBL/GenBank/DDBJ whole genome shotgun (WGS) entry which is preliminary data.</text>
</comment>
<dbReference type="GO" id="GO:0005737">
    <property type="term" value="C:cytoplasm"/>
    <property type="evidence" value="ECO:0007669"/>
    <property type="project" value="TreeGrafter"/>
</dbReference>
<dbReference type="InterPro" id="IPR029058">
    <property type="entry name" value="AB_hydrolase_fold"/>
</dbReference>
<dbReference type="EMBL" id="BCMY01000031">
    <property type="protein sequence ID" value="GAQ47545.1"/>
    <property type="molecule type" value="Genomic_DNA"/>
</dbReference>
<dbReference type="InterPro" id="IPR005645">
    <property type="entry name" value="FSH-like_dom"/>
</dbReference>
<evidence type="ECO:0000313" key="3">
    <source>
        <dbReference type="EMBL" id="GAQ47545.1"/>
    </source>
</evidence>
<keyword evidence="1" id="KW-0378">Hydrolase</keyword>
<dbReference type="VEuPathDB" id="FungiDB:M747DRAFT_370036"/>
<dbReference type="PANTHER" id="PTHR48070">
    <property type="entry name" value="ESTERASE OVCA2"/>
    <property type="match status" value="1"/>
</dbReference>
<protein>
    <recommendedName>
        <fullName evidence="2">Serine hydrolase domain-containing protein</fullName>
    </recommendedName>
</protein>
<dbReference type="Pfam" id="PF03959">
    <property type="entry name" value="FSH1"/>
    <property type="match status" value="1"/>
</dbReference>
<sequence>MRILCLHGYGTSAEALQYQLSGLLHSADPSWEFHMLSGEIECSPAPGIETNFTPPYYCWSRSFDAPSIEEAHTLITEAIEDEGPFDGILGFSQGASIIASFLLEQTASHPEEPLPFRFAIFCSTTIPCSSDPNYCQSLMGGLSRQDQQRIRSGQDDQLAQLPTSIKAPIEEFVKVIKAGRSITGEPVRFFLDRSIEEIPCALHPDHFAGRLSIPTLHLRGHNDLPGLSDCALLVEEFCNPNCRKTILHSAGHDIPRSGSELRQFRAGLEWLIAQSQLTPQ</sequence>
<dbReference type="OrthoDB" id="414698at2759"/>